<accession>A0A0P6WW28</accession>
<keyword evidence="2" id="KW-1185">Reference proteome</keyword>
<gene>
    <name evidence="1" type="ORF">ADM99_16470</name>
</gene>
<dbReference type="STRING" id="229920.ADM99_16470"/>
<name>A0A0P6WW28_9CHLR</name>
<organism evidence="1 2">
    <name type="scientific">Leptolinea tardivitalis</name>
    <dbReference type="NCBI Taxonomy" id="229920"/>
    <lineage>
        <taxon>Bacteria</taxon>
        <taxon>Bacillati</taxon>
        <taxon>Chloroflexota</taxon>
        <taxon>Anaerolineae</taxon>
        <taxon>Anaerolineales</taxon>
        <taxon>Anaerolineaceae</taxon>
        <taxon>Leptolinea</taxon>
    </lineage>
</organism>
<dbReference type="OrthoDB" id="165857at2"/>
<comment type="caution">
    <text evidence="1">The sequence shown here is derived from an EMBL/GenBank/DDBJ whole genome shotgun (WGS) entry which is preliminary data.</text>
</comment>
<evidence type="ECO:0000313" key="1">
    <source>
        <dbReference type="EMBL" id="KPL70678.1"/>
    </source>
</evidence>
<protein>
    <submittedName>
        <fullName evidence="1">Uncharacterized protein</fullName>
    </submittedName>
</protein>
<evidence type="ECO:0000313" key="2">
    <source>
        <dbReference type="Proteomes" id="UP000050430"/>
    </source>
</evidence>
<dbReference type="EMBL" id="LGCK01000014">
    <property type="protein sequence ID" value="KPL70678.1"/>
    <property type="molecule type" value="Genomic_DNA"/>
</dbReference>
<sequence>MRKRRVFFFLLAALIGIATSIGYGWWLRPQLYSQGNLSNLRSDYRTDYVLMTAEIFKQEKNLEDANQRLQQLGSDSPERYAREALLYAGQLGYSQSDLQSLADLVRAYSPAEAATITPEAVQP</sequence>
<proteinExistence type="predicted"/>
<reference evidence="1 2" key="1">
    <citation type="submission" date="2015-07" db="EMBL/GenBank/DDBJ databases">
        <title>Genome sequence of Leptolinea tardivitalis DSM 16556.</title>
        <authorList>
            <person name="Hemp J."/>
            <person name="Ward L.M."/>
            <person name="Pace L.A."/>
            <person name="Fischer W.W."/>
        </authorList>
    </citation>
    <scope>NUCLEOTIDE SEQUENCE [LARGE SCALE GENOMIC DNA]</scope>
    <source>
        <strain evidence="1 2">YMTK-2</strain>
    </source>
</reference>
<dbReference type="RefSeq" id="WP_062422616.1">
    <property type="nucleotide sequence ID" value="NZ_BBYA01000010.1"/>
</dbReference>
<dbReference type="AlphaFoldDB" id="A0A0P6WW28"/>
<dbReference type="Proteomes" id="UP000050430">
    <property type="component" value="Unassembled WGS sequence"/>
</dbReference>